<organism evidence="1 2">
    <name type="scientific">Petralouisia muris</name>
    <dbReference type="NCBI Taxonomy" id="3032872"/>
    <lineage>
        <taxon>Bacteria</taxon>
        <taxon>Bacillati</taxon>
        <taxon>Bacillota</taxon>
        <taxon>Clostridia</taxon>
        <taxon>Lachnospirales</taxon>
        <taxon>Lachnospiraceae</taxon>
        <taxon>Petralouisia</taxon>
    </lineage>
</organism>
<protein>
    <submittedName>
        <fullName evidence="1">Uncharacterized protein</fullName>
    </submittedName>
</protein>
<accession>A0AC61RZ51</accession>
<reference evidence="1" key="1">
    <citation type="submission" date="2019-04" db="EMBL/GenBank/DDBJ databases">
        <title>Microbes associate with the intestines of laboratory mice.</title>
        <authorList>
            <person name="Navarre W."/>
            <person name="Wong E."/>
            <person name="Huang K."/>
            <person name="Tropini C."/>
            <person name="Ng K."/>
            <person name="Yu B."/>
        </authorList>
    </citation>
    <scope>NUCLEOTIDE SEQUENCE</scope>
    <source>
        <strain evidence="1">NM01_1-7b</strain>
    </source>
</reference>
<dbReference type="Proteomes" id="UP000304953">
    <property type="component" value="Unassembled WGS sequence"/>
</dbReference>
<evidence type="ECO:0000313" key="2">
    <source>
        <dbReference type="Proteomes" id="UP000304953"/>
    </source>
</evidence>
<sequence length="86" mass="9712">MSQKKVDQYKKEKANRKQIMKREKMRRTAAAACGTVVCVVIVGWVGYSAFGYFNQKDAENPTQTEVDLSSLTEYLSGLQTEEAVEE</sequence>
<gene>
    <name evidence="1" type="ORF">E5329_05500</name>
</gene>
<evidence type="ECO:0000313" key="1">
    <source>
        <dbReference type="EMBL" id="TGY97364.1"/>
    </source>
</evidence>
<dbReference type="EMBL" id="SRYA01000008">
    <property type="protein sequence ID" value="TGY97364.1"/>
    <property type="molecule type" value="Genomic_DNA"/>
</dbReference>
<comment type="caution">
    <text evidence="1">The sequence shown here is derived from an EMBL/GenBank/DDBJ whole genome shotgun (WGS) entry which is preliminary data.</text>
</comment>
<keyword evidence="2" id="KW-1185">Reference proteome</keyword>
<proteinExistence type="predicted"/>
<name>A0AC61RZ51_9FIRM</name>